<gene>
    <name evidence="2" type="ORF">ACFSTE_02915</name>
</gene>
<dbReference type="EMBL" id="JBHULX010000002">
    <property type="protein sequence ID" value="MFD2589765.1"/>
    <property type="molecule type" value="Genomic_DNA"/>
</dbReference>
<organism evidence="2 3">
    <name type="scientific">Aquimarina hainanensis</name>
    <dbReference type="NCBI Taxonomy" id="1578017"/>
    <lineage>
        <taxon>Bacteria</taxon>
        <taxon>Pseudomonadati</taxon>
        <taxon>Bacteroidota</taxon>
        <taxon>Flavobacteriia</taxon>
        <taxon>Flavobacteriales</taxon>
        <taxon>Flavobacteriaceae</taxon>
        <taxon>Aquimarina</taxon>
    </lineage>
</organism>
<keyword evidence="1" id="KW-0812">Transmembrane</keyword>
<reference evidence="3" key="1">
    <citation type="journal article" date="2019" name="Int. J. Syst. Evol. Microbiol.">
        <title>The Global Catalogue of Microorganisms (GCM) 10K type strain sequencing project: providing services to taxonomists for standard genome sequencing and annotation.</title>
        <authorList>
            <consortium name="The Broad Institute Genomics Platform"/>
            <consortium name="The Broad Institute Genome Sequencing Center for Infectious Disease"/>
            <person name="Wu L."/>
            <person name="Ma J."/>
        </authorList>
    </citation>
    <scope>NUCLEOTIDE SEQUENCE [LARGE SCALE GENOMIC DNA]</scope>
    <source>
        <strain evidence="3">KCTC 42423</strain>
    </source>
</reference>
<feature type="transmembrane region" description="Helical" evidence="1">
    <location>
        <begin position="12"/>
        <end position="29"/>
    </location>
</feature>
<evidence type="ECO:0000256" key="1">
    <source>
        <dbReference type="SAM" id="Phobius"/>
    </source>
</evidence>
<keyword evidence="1" id="KW-0472">Membrane</keyword>
<keyword evidence="1" id="KW-1133">Transmembrane helix</keyword>
<protein>
    <submittedName>
        <fullName evidence="2">Uncharacterized protein</fullName>
    </submittedName>
</protein>
<keyword evidence="3" id="KW-1185">Reference proteome</keyword>
<evidence type="ECO:0000313" key="3">
    <source>
        <dbReference type="Proteomes" id="UP001597459"/>
    </source>
</evidence>
<sequence length="50" mass="5523">MGRNKKTDPNLLIAIGVLIASFAALFVYMRQVAIMSEQTEILLQQTKANA</sequence>
<dbReference type="RefSeq" id="WP_378256341.1">
    <property type="nucleotide sequence ID" value="NZ_JBHSJV010000001.1"/>
</dbReference>
<dbReference type="Proteomes" id="UP001597459">
    <property type="component" value="Unassembled WGS sequence"/>
</dbReference>
<proteinExistence type="predicted"/>
<comment type="caution">
    <text evidence="2">The sequence shown here is derived from an EMBL/GenBank/DDBJ whole genome shotgun (WGS) entry which is preliminary data.</text>
</comment>
<name>A0ABW5N2M7_9FLAO</name>
<accession>A0ABW5N2M7</accession>
<evidence type="ECO:0000313" key="2">
    <source>
        <dbReference type="EMBL" id="MFD2589765.1"/>
    </source>
</evidence>